<dbReference type="Pfam" id="PF12937">
    <property type="entry name" value="F-box-like"/>
    <property type="match status" value="1"/>
</dbReference>
<evidence type="ECO:0000259" key="1">
    <source>
        <dbReference type="Pfam" id="PF12937"/>
    </source>
</evidence>
<dbReference type="InterPro" id="IPR032675">
    <property type="entry name" value="LRR_dom_sf"/>
</dbReference>
<dbReference type="GeneID" id="18910416"/>
<dbReference type="EMBL" id="JH930476">
    <property type="protein sequence ID" value="EKM51919.1"/>
    <property type="molecule type" value="Genomic_DNA"/>
</dbReference>
<name>K5VZ91_PHACS</name>
<evidence type="ECO:0000313" key="2">
    <source>
        <dbReference type="EMBL" id="EKM51919.1"/>
    </source>
</evidence>
<dbReference type="KEGG" id="pco:PHACADRAFT_187309"/>
<dbReference type="AlphaFoldDB" id="K5VZ91"/>
<dbReference type="HOGENOM" id="CLU_024199_3_0_1"/>
<proteinExistence type="predicted"/>
<accession>K5VZ91</accession>
<dbReference type="OrthoDB" id="3264373at2759"/>
<dbReference type="InterPro" id="IPR001810">
    <property type="entry name" value="F-box_dom"/>
</dbReference>
<keyword evidence="3" id="KW-1185">Reference proteome</keyword>
<feature type="domain" description="F-box" evidence="1">
    <location>
        <begin position="37"/>
        <end position="87"/>
    </location>
</feature>
<protein>
    <recommendedName>
        <fullName evidence="1">F-box domain-containing protein</fullName>
    </recommendedName>
</protein>
<organism evidence="2 3">
    <name type="scientific">Phanerochaete carnosa (strain HHB-10118-sp)</name>
    <name type="common">White-rot fungus</name>
    <name type="synonym">Peniophora carnosa</name>
    <dbReference type="NCBI Taxonomy" id="650164"/>
    <lineage>
        <taxon>Eukaryota</taxon>
        <taxon>Fungi</taxon>
        <taxon>Dikarya</taxon>
        <taxon>Basidiomycota</taxon>
        <taxon>Agaricomycotina</taxon>
        <taxon>Agaricomycetes</taxon>
        <taxon>Polyporales</taxon>
        <taxon>Phanerochaetaceae</taxon>
        <taxon>Phanerochaete</taxon>
    </lineage>
</organism>
<gene>
    <name evidence="2" type="ORF">PHACADRAFT_187309</name>
</gene>
<evidence type="ECO:0000313" key="3">
    <source>
        <dbReference type="Proteomes" id="UP000008370"/>
    </source>
</evidence>
<reference evidence="2 3" key="1">
    <citation type="journal article" date="2012" name="BMC Genomics">
        <title>Comparative genomics of the white-rot fungi, Phanerochaete carnosa and P. chrysosporium, to elucidate the genetic basis of the distinct wood types they colonize.</title>
        <authorList>
            <person name="Suzuki H."/>
            <person name="MacDonald J."/>
            <person name="Syed K."/>
            <person name="Salamov A."/>
            <person name="Hori C."/>
            <person name="Aerts A."/>
            <person name="Henrissat B."/>
            <person name="Wiebenga A."/>
            <person name="vanKuyk P.A."/>
            <person name="Barry K."/>
            <person name="Lindquist E."/>
            <person name="LaButti K."/>
            <person name="Lapidus A."/>
            <person name="Lucas S."/>
            <person name="Coutinho P."/>
            <person name="Gong Y."/>
            <person name="Samejima M."/>
            <person name="Mahadevan R."/>
            <person name="Abou-Zaid M."/>
            <person name="de Vries R.P."/>
            <person name="Igarashi K."/>
            <person name="Yadav J.S."/>
            <person name="Grigoriev I.V."/>
            <person name="Master E.R."/>
        </authorList>
    </citation>
    <scope>NUCLEOTIDE SEQUENCE [LARGE SCALE GENOMIC DNA]</scope>
    <source>
        <strain evidence="2 3">HHB-10118-sp</strain>
    </source>
</reference>
<dbReference type="InterPro" id="IPR036047">
    <property type="entry name" value="F-box-like_dom_sf"/>
</dbReference>
<dbReference type="SUPFAM" id="SSF52047">
    <property type="entry name" value="RNI-like"/>
    <property type="match status" value="1"/>
</dbReference>
<dbReference type="RefSeq" id="XP_007399711.1">
    <property type="nucleotide sequence ID" value="XM_007399649.1"/>
</dbReference>
<dbReference type="Gene3D" id="1.20.1280.50">
    <property type="match status" value="1"/>
</dbReference>
<dbReference type="InParanoid" id="K5VZ91"/>
<dbReference type="Proteomes" id="UP000008370">
    <property type="component" value="Unassembled WGS sequence"/>
</dbReference>
<sequence>MQRDAKAERTPLLASVRELQRQVAAENRRLNELTPVGRLPSELLAEVFMYRSASWHTGDREWIQVSRVCHCWRETALHSRALWSGICALGSKWTRELLLRSKQALLDVIVDYRQDDEVIPLVLRELHRIRSIEIYIHRCDDCNGPTCAPLLRSMILCRSDFSHTPPMDLLNRLELPSLTYLKLSEVQVPWTTNLFRPTLTHLTFRFRVKEPGLVDCDLSKVLDVLHTMPHLQSLELANVLSDPGRANVGADVHAHLAQLRHLVLVTPAATMRPFLEHVTFPKEACMISIGFSDTALDDDNMTQCIRLAASKFAEDTRSKDPVRTRLTFSHNYMAATVCVNQSADSFATAFRGAPSLVVRGMRLATTKARFFEMVRRTFPLPETSFSVIDVGYQACDGHWPRGACGPIPPSS</sequence>
<dbReference type="Gene3D" id="3.80.10.10">
    <property type="entry name" value="Ribonuclease Inhibitor"/>
    <property type="match status" value="1"/>
</dbReference>
<dbReference type="SUPFAM" id="SSF81383">
    <property type="entry name" value="F-box domain"/>
    <property type="match status" value="1"/>
</dbReference>